<dbReference type="AlphaFoldDB" id="A0A368EYW9"/>
<evidence type="ECO:0000313" key="2">
    <source>
        <dbReference type="Proteomes" id="UP000252519"/>
    </source>
</evidence>
<dbReference type="EMBL" id="JOJR01014671">
    <property type="protein sequence ID" value="RCN25031.1"/>
    <property type="molecule type" value="Genomic_DNA"/>
</dbReference>
<keyword evidence="2" id="KW-1185">Reference proteome</keyword>
<reference evidence="1 2" key="1">
    <citation type="submission" date="2014-10" db="EMBL/GenBank/DDBJ databases">
        <title>Draft genome of the hookworm Ancylostoma caninum.</title>
        <authorList>
            <person name="Mitreva M."/>
        </authorList>
    </citation>
    <scope>NUCLEOTIDE SEQUENCE [LARGE SCALE GENOMIC DNA]</scope>
    <source>
        <strain evidence="1 2">Baltimore</strain>
    </source>
</reference>
<accession>A0A368EYW9</accession>
<protein>
    <submittedName>
        <fullName evidence="1">Uncharacterized protein</fullName>
    </submittedName>
</protein>
<sequence>MQIMQAMTQLTPLEAVIKCVRECGMQRLFSMFPEQKETWYRVSSKNLREVQSNAEEGLLQKSFHL</sequence>
<proteinExistence type="predicted"/>
<dbReference type="Proteomes" id="UP000252519">
    <property type="component" value="Unassembled WGS sequence"/>
</dbReference>
<organism evidence="1 2">
    <name type="scientific">Ancylostoma caninum</name>
    <name type="common">Dog hookworm</name>
    <dbReference type="NCBI Taxonomy" id="29170"/>
    <lineage>
        <taxon>Eukaryota</taxon>
        <taxon>Metazoa</taxon>
        <taxon>Ecdysozoa</taxon>
        <taxon>Nematoda</taxon>
        <taxon>Chromadorea</taxon>
        <taxon>Rhabditida</taxon>
        <taxon>Rhabditina</taxon>
        <taxon>Rhabditomorpha</taxon>
        <taxon>Strongyloidea</taxon>
        <taxon>Ancylostomatidae</taxon>
        <taxon>Ancylostomatinae</taxon>
        <taxon>Ancylostoma</taxon>
    </lineage>
</organism>
<gene>
    <name evidence="1" type="ORF">ANCCAN_29259</name>
</gene>
<evidence type="ECO:0000313" key="1">
    <source>
        <dbReference type="EMBL" id="RCN25031.1"/>
    </source>
</evidence>
<comment type="caution">
    <text evidence="1">The sequence shown here is derived from an EMBL/GenBank/DDBJ whole genome shotgun (WGS) entry which is preliminary data.</text>
</comment>
<name>A0A368EYW9_ANCCA</name>